<proteinExistence type="predicted"/>
<dbReference type="EMBL" id="CAJVPV010043660">
    <property type="protein sequence ID" value="CAG8766123.1"/>
    <property type="molecule type" value="Genomic_DNA"/>
</dbReference>
<organism evidence="1 2">
    <name type="scientific">Acaulospora morrowiae</name>
    <dbReference type="NCBI Taxonomy" id="94023"/>
    <lineage>
        <taxon>Eukaryota</taxon>
        <taxon>Fungi</taxon>
        <taxon>Fungi incertae sedis</taxon>
        <taxon>Mucoromycota</taxon>
        <taxon>Glomeromycotina</taxon>
        <taxon>Glomeromycetes</taxon>
        <taxon>Diversisporales</taxon>
        <taxon>Acaulosporaceae</taxon>
        <taxon>Acaulospora</taxon>
    </lineage>
</organism>
<name>A0A9N9J5I8_9GLOM</name>
<dbReference type="Proteomes" id="UP000789342">
    <property type="component" value="Unassembled WGS sequence"/>
</dbReference>
<protein>
    <submittedName>
        <fullName evidence="1">5918_t:CDS:1</fullName>
    </submittedName>
</protein>
<keyword evidence="2" id="KW-1185">Reference proteome</keyword>
<comment type="caution">
    <text evidence="1">The sequence shown here is derived from an EMBL/GenBank/DDBJ whole genome shotgun (WGS) entry which is preliminary data.</text>
</comment>
<dbReference type="AlphaFoldDB" id="A0A9N9J5I8"/>
<accession>A0A9N9J5I8</accession>
<feature type="non-terminal residue" evidence="1">
    <location>
        <position position="1"/>
    </location>
</feature>
<reference evidence="1" key="1">
    <citation type="submission" date="2021-06" db="EMBL/GenBank/DDBJ databases">
        <authorList>
            <person name="Kallberg Y."/>
            <person name="Tangrot J."/>
            <person name="Rosling A."/>
        </authorList>
    </citation>
    <scope>NUCLEOTIDE SEQUENCE</scope>
    <source>
        <strain evidence="1">CL551</strain>
    </source>
</reference>
<evidence type="ECO:0000313" key="1">
    <source>
        <dbReference type="EMBL" id="CAG8766123.1"/>
    </source>
</evidence>
<gene>
    <name evidence="1" type="ORF">AMORRO_LOCUS16280</name>
</gene>
<sequence>RRRPQLQVTLAQMFQKDVASCVVIPVNLKIASRTPVNFCTPRLSFMSKQFPHVLDV</sequence>
<evidence type="ECO:0000313" key="2">
    <source>
        <dbReference type="Proteomes" id="UP000789342"/>
    </source>
</evidence>